<dbReference type="SUPFAM" id="SSF50891">
    <property type="entry name" value="Cyclophilin-like"/>
    <property type="match status" value="1"/>
</dbReference>
<accession>A0A381LE44</accession>
<name>A0A381LE44_BLUGR</name>
<dbReference type="Gene3D" id="2.40.100.10">
    <property type="entry name" value="Cyclophilin-like"/>
    <property type="match status" value="1"/>
</dbReference>
<comment type="catalytic activity">
    <reaction evidence="1 4">
        <text>[protein]-peptidylproline (omega=180) = [protein]-peptidylproline (omega=0)</text>
        <dbReference type="Rhea" id="RHEA:16237"/>
        <dbReference type="Rhea" id="RHEA-COMP:10747"/>
        <dbReference type="Rhea" id="RHEA-COMP:10748"/>
        <dbReference type="ChEBI" id="CHEBI:83833"/>
        <dbReference type="ChEBI" id="CHEBI:83834"/>
        <dbReference type="EC" id="5.2.1.8"/>
    </reaction>
</comment>
<gene>
    <name evidence="6" type="ORF">BGT96224V2_LOCUS5261</name>
</gene>
<evidence type="ECO:0000256" key="3">
    <source>
        <dbReference type="ARBA" id="ARBA00023235"/>
    </source>
</evidence>
<dbReference type="PANTHER" id="PTHR11071">
    <property type="entry name" value="PEPTIDYL-PROLYL CIS-TRANS ISOMERASE"/>
    <property type="match status" value="1"/>
</dbReference>
<dbReference type="GO" id="GO:0006457">
    <property type="term" value="P:protein folding"/>
    <property type="evidence" value="ECO:0007669"/>
    <property type="project" value="TreeGrafter"/>
</dbReference>
<reference evidence="6" key="1">
    <citation type="submission" date="2018-07" db="EMBL/GenBank/DDBJ databases">
        <authorList>
            <person name="Quirk P.G."/>
            <person name="Krulwich T.A."/>
        </authorList>
    </citation>
    <scope>NUCLEOTIDE SEQUENCE</scope>
    <source>
        <strain evidence="6">96224</strain>
    </source>
</reference>
<dbReference type="AlphaFoldDB" id="A0A381LE44"/>
<dbReference type="EC" id="5.2.1.8" evidence="4"/>
<dbReference type="GO" id="GO:0005737">
    <property type="term" value="C:cytoplasm"/>
    <property type="evidence" value="ECO:0007669"/>
    <property type="project" value="TreeGrafter"/>
</dbReference>
<dbReference type="InterPro" id="IPR024936">
    <property type="entry name" value="Cyclophilin-type_PPIase"/>
</dbReference>
<dbReference type="FunFam" id="2.40.100.10:FF:000025">
    <property type="entry name" value="Peptidyl-prolyl cis-trans isomerase CYP19-2"/>
    <property type="match status" value="1"/>
</dbReference>
<dbReference type="Pfam" id="PF00160">
    <property type="entry name" value="Pro_isomerase"/>
    <property type="match status" value="1"/>
</dbReference>
<keyword evidence="3 4" id="KW-0413">Isomerase</keyword>
<dbReference type="OrthoDB" id="407558at2759"/>
<proteinExistence type="inferred from homology"/>
<evidence type="ECO:0000313" key="6">
    <source>
        <dbReference type="EMBL" id="SUZ12125.1"/>
    </source>
</evidence>
<sequence length="201" mass="22163">MKSIHNCSVVFFEVSIDDRPAGRIVFKLYVDVAPVTAEIFRTLCTGERCCRINQKALSYKDSTFHRVIKNCVIQGGSIIRGNGSSGDFISGYQLEDKTLELEHDRPFLLSMANSGPGSNRYQFLITTVPTPQLNGIHVVFGEVIQGRAIVSLIESTPTLLGFKPCQEIKVTNCGGLTSAQAELARLTAESSIRGKIKNYRF</sequence>
<keyword evidence="2 4" id="KW-0697">Rotamase</keyword>
<evidence type="ECO:0000256" key="2">
    <source>
        <dbReference type="ARBA" id="ARBA00023110"/>
    </source>
</evidence>
<dbReference type="PIRSF" id="PIRSF001467">
    <property type="entry name" value="Peptidylpro_ismrse"/>
    <property type="match status" value="1"/>
</dbReference>
<evidence type="ECO:0000259" key="5">
    <source>
        <dbReference type="PROSITE" id="PS50072"/>
    </source>
</evidence>
<comment type="similarity">
    <text evidence="4">Belongs to the cyclophilin-type PPIase family.</text>
</comment>
<dbReference type="InterPro" id="IPR002130">
    <property type="entry name" value="Cyclophilin-type_PPIase_dom"/>
</dbReference>
<dbReference type="PRINTS" id="PR00153">
    <property type="entry name" value="CSAPPISMRASE"/>
</dbReference>
<dbReference type="PROSITE" id="PS50072">
    <property type="entry name" value="CSA_PPIASE_2"/>
    <property type="match status" value="1"/>
</dbReference>
<organism evidence="6">
    <name type="scientific">Blumeria graminis f. sp. tritici 96224</name>
    <dbReference type="NCBI Taxonomy" id="1268274"/>
    <lineage>
        <taxon>Eukaryota</taxon>
        <taxon>Fungi</taxon>
        <taxon>Dikarya</taxon>
        <taxon>Ascomycota</taxon>
        <taxon>Pezizomycotina</taxon>
        <taxon>Leotiomycetes</taxon>
        <taxon>Erysiphales</taxon>
        <taxon>Erysiphaceae</taxon>
        <taxon>Blumeria</taxon>
    </lineage>
</organism>
<dbReference type="PANTHER" id="PTHR11071:SF561">
    <property type="entry name" value="PEPTIDYL-PROLYL CIS-TRANS ISOMERASE D-RELATED"/>
    <property type="match status" value="1"/>
</dbReference>
<feature type="domain" description="PPIase cyclophilin-type" evidence="5">
    <location>
        <begin position="11"/>
        <end position="175"/>
    </location>
</feature>
<evidence type="ECO:0000256" key="1">
    <source>
        <dbReference type="ARBA" id="ARBA00000971"/>
    </source>
</evidence>
<dbReference type="EMBL" id="UIGY01000161">
    <property type="protein sequence ID" value="SUZ12125.1"/>
    <property type="molecule type" value="Genomic_DNA"/>
</dbReference>
<dbReference type="GO" id="GO:0016018">
    <property type="term" value="F:cyclosporin A binding"/>
    <property type="evidence" value="ECO:0007669"/>
    <property type="project" value="TreeGrafter"/>
</dbReference>
<comment type="function">
    <text evidence="4">PPIases accelerate the folding of proteins. It catalyzes the cis-trans isomerization of proline imidic peptide bonds in oligopeptides.</text>
</comment>
<protein>
    <recommendedName>
        <fullName evidence="4">Peptidyl-prolyl cis-trans isomerase</fullName>
        <shortName evidence="4">PPIase</shortName>
        <ecNumber evidence="4">5.2.1.8</ecNumber>
    </recommendedName>
</protein>
<evidence type="ECO:0000256" key="4">
    <source>
        <dbReference type="RuleBase" id="RU363019"/>
    </source>
</evidence>
<dbReference type="InterPro" id="IPR029000">
    <property type="entry name" value="Cyclophilin-like_dom_sf"/>
</dbReference>
<dbReference type="GO" id="GO:0003755">
    <property type="term" value="F:peptidyl-prolyl cis-trans isomerase activity"/>
    <property type="evidence" value="ECO:0007669"/>
    <property type="project" value="UniProtKB-UniRule"/>
</dbReference>